<evidence type="ECO:0000313" key="3">
    <source>
        <dbReference type="EMBL" id="MFH8248789.1"/>
    </source>
</evidence>
<dbReference type="InterPro" id="IPR053150">
    <property type="entry name" value="Teicoplanin_resist-assoc"/>
</dbReference>
<reference evidence="3 4" key="1">
    <citation type="submission" date="2024-09" db="EMBL/GenBank/DDBJ databases">
        <authorList>
            <person name="Pan X."/>
        </authorList>
    </citation>
    <scope>NUCLEOTIDE SEQUENCE [LARGE SCALE GENOMIC DNA]</scope>
    <source>
        <strain evidence="3 4">B2969</strain>
    </source>
</reference>
<feature type="domain" description="VanZ-like" evidence="2">
    <location>
        <begin position="5"/>
        <end position="124"/>
    </location>
</feature>
<feature type="transmembrane region" description="Helical" evidence="1">
    <location>
        <begin position="136"/>
        <end position="156"/>
    </location>
</feature>
<dbReference type="PANTHER" id="PTHR36834">
    <property type="entry name" value="MEMBRANE PROTEIN-RELATED"/>
    <property type="match status" value="1"/>
</dbReference>
<evidence type="ECO:0000313" key="4">
    <source>
        <dbReference type="Proteomes" id="UP001610861"/>
    </source>
</evidence>
<evidence type="ECO:0000256" key="1">
    <source>
        <dbReference type="SAM" id="Phobius"/>
    </source>
</evidence>
<dbReference type="PANTHER" id="PTHR36834:SF1">
    <property type="entry name" value="INTEGRAL MEMBRANE PROTEIN"/>
    <property type="match status" value="1"/>
</dbReference>
<dbReference type="Proteomes" id="UP001610861">
    <property type="component" value="Unassembled WGS sequence"/>
</dbReference>
<accession>A0ABW7Q565</accession>
<keyword evidence="1" id="KW-0472">Membrane</keyword>
<gene>
    <name evidence="3" type="ORF">ACH3VR_00295</name>
</gene>
<dbReference type="InterPro" id="IPR006976">
    <property type="entry name" value="VanZ-like"/>
</dbReference>
<feature type="transmembrane region" description="Helical" evidence="1">
    <location>
        <begin position="6"/>
        <end position="32"/>
    </location>
</feature>
<feature type="transmembrane region" description="Helical" evidence="1">
    <location>
        <begin position="53"/>
        <end position="77"/>
    </location>
</feature>
<proteinExistence type="predicted"/>
<dbReference type="Pfam" id="PF04892">
    <property type="entry name" value="VanZ"/>
    <property type="match status" value="1"/>
</dbReference>
<name>A0ABW7Q565_9MICO</name>
<organism evidence="3 4">
    <name type="scientific">Microbacterium alkaliflavum</name>
    <dbReference type="NCBI Taxonomy" id="3248839"/>
    <lineage>
        <taxon>Bacteria</taxon>
        <taxon>Bacillati</taxon>
        <taxon>Actinomycetota</taxon>
        <taxon>Actinomycetes</taxon>
        <taxon>Micrococcales</taxon>
        <taxon>Microbacteriaceae</taxon>
        <taxon>Microbacterium</taxon>
    </lineage>
</organism>
<dbReference type="EMBL" id="JBIQWL010000001">
    <property type="protein sequence ID" value="MFH8248789.1"/>
    <property type="molecule type" value="Genomic_DNA"/>
</dbReference>
<protein>
    <submittedName>
        <fullName evidence="3">VanZ family protein</fullName>
    </submittedName>
</protein>
<sequence>MPALVVYLVLLAWVVLWKLEVPWIGAAAGLLRPIKLLPFVASGDLGASAPIEVLINLAIFVPFGLFLGALAPTWTWWKAGGVMLGASLVLESTQHLISTGSFDTTDLIVNTAGGLIGWGVFAVLRRRLADRAAAVSARVCVIVTALALVAVVAFVASPLHYGPQRDVVVEHPAPQR</sequence>
<keyword evidence="1" id="KW-0812">Transmembrane</keyword>
<dbReference type="RefSeq" id="WP_396638749.1">
    <property type="nucleotide sequence ID" value="NZ_JBIQWL010000001.1"/>
</dbReference>
<evidence type="ECO:0000259" key="2">
    <source>
        <dbReference type="Pfam" id="PF04892"/>
    </source>
</evidence>
<feature type="transmembrane region" description="Helical" evidence="1">
    <location>
        <begin position="107"/>
        <end position="124"/>
    </location>
</feature>
<comment type="caution">
    <text evidence="3">The sequence shown here is derived from an EMBL/GenBank/DDBJ whole genome shotgun (WGS) entry which is preliminary data.</text>
</comment>
<keyword evidence="4" id="KW-1185">Reference proteome</keyword>
<keyword evidence="1" id="KW-1133">Transmembrane helix</keyword>